<proteinExistence type="predicted"/>
<organism evidence="1 2">
    <name type="scientific">Diphasiastrum complanatum</name>
    <name type="common">Issler's clubmoss</name>
    <name type="synonym">Lycopodium complanatum</name>
    <dbReference type="NCBI Taxonomy" id="34168"/>
    <lineage>
        <taxon>Eukaryota</taxon>
        <taxon>Viridiplantae</taxon>
        <taxon>Streptophyta</taxon>
        <taxon>Embryophyta</taxon>
        <taxon>Tracheophyta</taxon>
        <taxon>Lycopodiopsida</taxon>
        <taxon>Lycopodiales</taxon>
        <taxon>Lycopodiaceae</taxon>
        <taxon>Lycopodioideae</taxon>
        <taxon>Diphasiastrum</taxon>
    </lineage>
</organism>
<name>A0ACC2BJ23_DIPCM</name>
<reference evidence="2" key="1">
    <citation type="journal article" date="2024" name="Proc. Natl. Acad. Sci. U.S.A.">
        <title>Extraordinary preservation of gene collinearity over three hundred million years revealed in homosporous lycophytes.</title>
        <authorList>
            <person name="Li C."/>
            <person name="Wickell D."/>
            <person name="Kuo L.Y."/>
            <person name="Chen X."/>
            <person name="Nie B."/>
            <person name="Liao X."/>
            <person name="Peng D."/>
            <person name="Ji J."/>
            <person name="Jenkins J."/>
            <person name="Williams M."/>
            <person name="Shu S."/>
            <person name="Plott C."/>
            <person name="Barry K."/>
            <person name="Rajasekar S."/>
            <person name="Grimwood J."/>
            <person name="Han X."/>
            <person name="Sun S."/>
            <person name="Hou Z."/>
            <person name="He W."/>
            <person name="Dai G."/>
            <person name="Sun C."/>
            <person name="Schmutz J."/>
            <person name="Leebens-Mack J.H."/>
            <person name="Li F.W."/>
            <person name="Wang L."/>
        </authorList>
    </citation>
    <scope>NUCLEOTIDE SEQUENCE [LARGE SCALE GENOMIC DNA]</scope>
    <source>
        <strain evidence="2">cv. PW_Plant_1</strain>
    </source>
</reference>
<comment type="caution">
    <text evidence="1">The sequence shown here is derived from an EMBL/GenBank/DDBJ whole genome shotgun (WGS) entry which is preliminary data.</text>
</comment>
<dbReference type="EMBL" id="CM055106">
    <property type="protein sequence ID" value="KAJ7529733.1"/>
    <property type="molecule type" value="Genomic_DNA"/>
</dbReference>
<gene>
    <name evidence="1" type="ORF">O6H91_15G063500</name>
</gene>
<protein>
    <submittedName>
        <fullName evidence="1">Uncharacterized protein</fullName>
    </submittedName>
</protein>
<evidence type="ECO:0000313" key="2">
    <source>
        <dbReference type="Proteomes" id="UP001162992"/>
    </source>
</evidence>
<keyword evidence="2" id="KW-1185">Reference proteome</keyword>
<dbReference type="Proteomes" id="UP001162992">
    <property type="component" value="Chromosome 15"/>
</dbReference>
<sequence length="192" mass="21086">MIHRIAILDCAQVKPCIVGLIPGPATCVPSATTQTSLPLCMQRDVHVQRIGCGLRSSLFLSRGQGLSKLRPRSRRAGGGDSHAGGHDFFYPAIVQAKIECLQSDFQALLRLGRKFGQFDRQGKVSYVDEMKKMVERWQIVYTRMELSGDSSAKRCAAQLRTAVGPLGLSDVDLAKSLMLVLDEMRQDAESGH</sequence>
<evidence type="ECO:0000313" key="1">
    <source>
        <dbReference type="EMBL" id="KAJ7529733.1"/>
    </source>
</evidence>
<accession>A0ACC2BJ23</accession>